<proteinExistence type="predicted"/>
<evidence type="ECO:0000313" key="5">
    <source>
        <dbReference type="Proteomes" id="UP000325313"/>
    </source>
</evidence>
<keyword evidence="4" id="KW-1185">Reference proteome</keyword>
<evidence type="ECO:0000313" key="2">
    <source>
        <dbReference type="EMBL" id="KAA1111729.1"/>
    </source>
</evidence>
<comment type="caution">
    <text evidence="2">The sequence shown here is derived from an EMBL/GenBank/DDBJ whole genome shotgun (WGS) entry which is preliminary data.</text>
</comment>
<feature type="region of interest" description="Disordered" evidence="1">
    <location>
        <begin position="50"/>
        <end position="75"/>
    </location>
</feature>
<reference evidence="4 5" key="1">
    <citation type="submission" date="2019-05" db="EMBL/GenBank/DDBJ databases">
        <title>Emergence of the Ug99 lineage of the wheat stem rust pathogen through somatic hybridization.</title>
        <authorList>
            <person name="Li F."/>
            <person name="Upadhyaya N.M."/>
            <person name="Sperschneider J."/>
            <person name="Matny O."/>
            <person name="Nguyen-Phuc H."/>
            <person name="Mago R."/>
            <person name="Raley C."/>
            <person name="Miller M.E."/>
            <person name="Silverstein K.A.T."/>
            <person name="Henningsen E."/>
            <person name="Hirsch C.D."/>
            <person name="Visser B."/>
            <person name="Pretorius Z.A."/>
            <person name="Steffenson B.J."/>
            <person name="Schwessinger B."/>
            <person name="Dodds P.N."/>
            <person name="Figueroa M."/>
        </authorList>
    </citation>
    <scope>NUCLEOTIDE SEQUENCE [LARGE SCALE GENOMIC DNA]</scope>
    <source>
        <strain evidence="2">21-0</strain>
        <strain evidence="3 5">Ug99</strain>
    </source>
</reference>
<name>A0A5B0QF31_PUCGR</name>
<evidence type="ECO:0000256" key="1">
    <source>
        <dbReference type="SAM" id="MobiDB-lite"/>
    </source>
</evidence>
<organism evidence="2 4">
    <name type="scientific">Puccinia graminis f. sp. tritici</name>
    <dbReference type="NCBI Taxonomy" id="56615"/>
    <lineage>
        <taxon>Eukaryota</taxon>
        <taxon>Fungi</taxon>
        <taxon>Dikarya</taxon>
        <taxon>Basidiomycota</taxon>
        <taxon>Pucciniomycotina</taxon>
        <taxon>Pucciniomycetes</taxon>
        <taxon>Pucciniales</taxon>
        <taxon>Pucciniaceae</taxon>
        <taxon>Puccinia</taxon>
    </lineage>
</organism>
<accession>A0A5B0QF31</accession>
<dbReference type="Proteomes" id="UP000324748">
    <property type="component" value="Unassembled WGS sequence"/>
</dbReference>
<evidence type="ECO:0000313" key="3">
    <source>
        <dbReference type="EMBL" id="KAA1129466.1"/>
    </source>
</evidence>
<evidence type="ECO:0000313" key="4">
    <source>
        <dbReference type="Proteomes" id="UP000324748"/>
    </source>
</evidence>
<dbReference type="Proteomes" id="UP000325313">
    <property type="component" value="Unassembled WGS sequence"/>
</dbReference>
<dbReference type="AlphaFoldDB" id="A0A5B0QF31"/>
<protein>
    <submittedName>
        <fullName evidence="2">Uncharacterized protein</fullName>
    </submittedName>
</protein>
<dbReference type="EMBL" id="VDEP01000136">
    <property type="protein sequence ID" value="KAA1129466.1"/>
    <property type="molecule type" value="Genomic_DNA"/>
</dbReference>
<sequence length="75" mass="7920">MTSPPSLCIKPEYNISTTPKLAPSSSSLDSFPLLPPLLRLSPSVSIAKPSLPASRMSSTADSEVSSHPALKLTVW</sequence>
<gene>
    <name evidence="2" type="ORF">PGT21_009926</name>
    <name evidence="3" type="ORF">PGTUg99_010139</name>
</gene>
<feature type="compositionally biased region" description="Polar residues" evidence="1">
    <location>
        <begin position="55"/>
        <end position="65"/>
    </location>
</feature>
<dbReference type="EMBL" id="VSWC01000016">
    <property type="protein sequence ID" value="KAA1111729.1"/>
    <property type="molecule type" value="Genomic_DNA"/>
</dbReference>